<dbReference type="InParanoid" id="A0A1D6FKN7"/>
<dbReference type="STRING" id="4577.A0A1D6FKN7"/>
<dbReference type="GO" id="GO:0016811">
    <property type="term" value="F:hydrolase activity, acting on carbon-nitrogen (but not peptide) bonds, in linear amides"/>
    <property type="evidence" value="ECO:0007669"/>
    <property type="project" value="InterPro"/>
</dbReference>
<dbReference type="Gene3D" id="2.60.120.580">
    <property type="entry name" value="Acetamidase/Formamidase-like domains"/>
    <property type="match status" value="1"/>
</dbReference>
<dbReference type="PANTHER" id="PTHR31891:SF1">
    <property type="entry name" value="FORMAMIDASE C869.04-RELATED"/>
    <property type="match status" value="1"/>
</dbReference>
<gene>
    <name evidence="2" type="ORF">ZEAMMB73_Zm00001d009610</name>
</gene>
<organism evidence="2">
    <name type="scientific">Zea mays</name>
    <name type="common">Maize</name>
    <dbReference type="NCBI Taxonomy" id="4577"/>
    <lineage>
        <taxon>Eukaryota</taxon>
        <taxon>Viridiplantae</taxon>
        <taxon>Streptophyta</taxon>
        <taxon>Embryophyta</taxon>
        <taxon>Tracheophyta</taxon>
        <taxon>Spermatophyta</taxon>
        <taxon>Magnoliopsida</taxon>
        <taxon>Liliopsida</taxon>
        <taxon>Poales</taxon>
        <taxon>Poaceae</taxon>
        <taxon>PACMAD clade</taxon>
        <taxon>Panicoideae</taxon>
        <taxon>Andropogonodae</taxon>
        <taxon>Andropogoneae</taxon>
        <taxon>Tripsacinae</taxon>
        <taxon>Zea</taxon>
    </lineage>
</organism>
<dbReference type="Pfam" id="PF03069">
    <property type="entry name" value="FmdA_AmdA"/>
    <property type="match status" value="1"/>
</dbReference>
<proteinExistence type="predicted"/>
<dbReference type="EMBL" id="CM000784">
    <property type="protein sequence ID" value="AQK92278.1"/>
    <property type="molecule type" value="Genomic_DNA"/>
</dbReference>
<dbReference type="AlphaFoldDB" id="A0A1D6FKN7"/>
<dbReference type="ExpressionAtlas" id="A0A1D6FKN7">
    <property type="expression patterns" value="baseline and differential"/>
</dbReference>
<reference evidence="2" key="1">
    <citation type="submission" date="2015-12" db="EMBL/GenBank/DDBJ databases">
        <title>Update maize B73 reference genome by single molecule sequencing technologies.</title>
        <authorList>
            <consortium name="Maize Genome Sequencing Project"/>
            <person name="Ware D."/>
        </authorList>
    </citation>
    <scope>NUCLEOTIDE SEQUENCE</scope>
    <source>
        <tissue evidence="2">Seedling</tissue>
    </source>
</reference>
<feature type="compositionally biased region" description="Pro residues" evidence="1">
    <location>
        <begin position="67"/>
        <end position="76"/>
    </location>
</feature>
<sequence>MASMLEKIDEMLLLAVYKKVCTSLGASRRRWAPKPFVARSFKPPTTYSKPTPPRVMIGPVSSLSEPSPGPPSPSSSPSPAASSRKAIWYFEGIYAYSPQIPGVRFPGLTHPGIVGTAPSAKLLNVWNEREKRLAETSPQTLKLFEVLHQRPLANLPTPENCLLGKIQEGTAGWHKVANEAARTIPGRENGGNCDIKNLSRGSKVYLPVFVEGANLSTGDMHFSQGDGEVSFCGAIEMSGFLELNFFQGFIPLIHPSKTKFSAAVVLL</sequence>
<protein>
    <submittedName>
        <fullName evidence="2">Acetamidase/Formamidase family protein</fullName>
    </submittedName>
</protein>
<dbReference type="OrthoDB" id="9975579at2759"/>
<name>A0A1D6FKN7_MAIZE</name>
<evidence type="ECO:0000313" key="2">
    <source>
        <dbReference type="EMBL" id="AQK92278.1"/>
    </source>
</evidence>
<dbReference type="InterPro" id="IPR004304">
    <property type="entry name" value="FmdA_AmdA"/>
</dbReference>
<dbReference type="SUPFAM" id="SSF141130">
    <property type="entry name" value="Acetamidase/Formamidase-like"/>
    <property type="match status" value="1"/>
</dbReference>
<accession>A0A1D6FKN7</accession>
<feature type="region of interest" description="Disordered" evidence="1">
    <location>
        <begin position="39"/>
        <end position="80"/>
    </location>
</feature>
<dbReference type="EMBL" id="CM000784">
    <property type="protein sequence ID" value="AQK92275.1"/>
    <property type="molecule type" value="Genomic_DNA"/>
</dbReference>
<dbReference type="SMR" id="A0A1D6FKN7"/>
<evidence type="ECO:0000256" key="1">
    <source>
        <dbReference type="SAM" id="MobiDB-lite"/>
    </source>
</evidence>
<dbReference type="PANTHER" id="PTHR31891">
    <property type="entry name" value="FORMAMIDASE C869.04-RELATED"/>
    <property type="match status" value="1"/>
</dbReference>